<evidence type="ECO:0000256" key="2">
    <source>
        <dbReference type="ARBA" id="ARBA00011738"/>
    </source>
</evidence>
<dbReference type="InterPro" id="IPR015927">
    <property type="entry name" value="Peptidase_S24_S26A/B/C"/>
</dbReference>
<comment type="similarity">
    <text evidence="1 13 14">Belongs to the peptidase S24 family.</text>
</comment>
<name>A0A2N9YDF5_9GAMM</name>
<protein>
    <recommendedName>
        <fullName evidence="13">LexA repressor</fullName>
        <ecNumber evidence="13">3.4.21.88</ecNumber>
    </recommendedName>
</protein>
<evidence type="ECO:0000256" key="13">
    <source>
        <dbReference type="HAMAP-Rule" id="MF_00015"/>
    </source>
</evidence>
<dbReference type="GO" id="GO:0003677">
    <property type="term" value="F:DNA binding"/>
    <property type="evidence" value="ECO:0007669"/>
    <property type="project" value="UniProtKB-UniRule"/>
</dbReference>
<comment type="catalytic activity">
    <reaction evidence="13">
        <text>Hydrolysis of Ala-|-Gly bond in repressor LexA.</text>
        <dbReference type="EC" id="3.4.21.88"/>
    </reaction>
</comment>
<feature type="active site" description="For autocatalytic cleavage activity" evidence="13">
    <location>
        <position position="155"/>
    </location>
</feature>
<reference evidence="18" key="1">
    <citation type="submission" date="2016-12" db="EMBL/GenBank/DDBJ databases">
        <title>Complete Genome Sequence of Beggiatoa leptomitiformis D-401.</title>
        <authorList>
            <person name="Fomenkov A."/>
            <person name="Vincze T."/>
            <person name="Grabovich M."/>
            <person name="Anton B.P."/>
            <person name="Dubinina G."/>
            <person name="Orlova M."/>
            <person name="Belousova E."/>
            <person name="Roberts R.J."/>
        </authorList>
    </citation>
    <scope>NUCLEOTIDE SEQUENCE [LARGE SCALE GENOMIC DNA]</scope>
    <source>
        <strain evidence="18">D-401</strain>
    </source>
</reference>
<dbReference type="InterPro" id="IPR036390">
    <property type="entry name" value="WH_DNA-bd_sf"/>
</dbReference>
<keyword evidence="3 13" id="KW-0678">Repressor</keyword>
<dbReference type="STRING" id="288004.AL038_16925"/>
<dbReference type="GO" id="GO:0045892">
    <property type="term" value="P:negative regulation of DNA-templated transcription"/>
    <property type="evidence" value="ECO:0007669"/>
    <property type="project" value="UniProtKB-UniRule"/>
</dbReference>
<dbReference type="SUPFAM" id="SSF51306">
    <property type="entry name" value="LexA/Signal peptidase"/>
    <property type="match status" value="1"/>
</dbReference>
<dbReference type="EC" id="3.4.21.88" evidence="13"/>
<dbReference type="GO" id="GO:0006260">
    <property type="term" value="P:DNA replication"/>
    <property type="evidence" value="ECO:0007669"/>
    <property type="project" value="UniProtKB-UniRule"/>
</dbReference>
<evidence type="ECO:0000256" key="11">
    <source>
        <dbReference type="ARBA" id="ARBA00023204"/>
    </source>
</evidence>
<evidence type="ECO:0000256" key="3">
    <source>
        <dbReference type="ARBA" id="ARBA00022491"/>
    </source>
</evidence>
<keyword evidence="18" id="KW-1185">Reference proteome</keyword>
<keyword evidence="6 13" id="KW-0378">Hydrolase</keyword>
<evidence type="ECO:0000256" key="9">
    <source>
        <dbReference type="ARBA" id="ARBA00023125"/>
    </source>
</evidence>
<evidence type="ECO:0000256" key="1">
    <source>
        <dbReference type="ARBA" id="ARBA00007484"/>
    </source>
</evidence>
<evidence type="ECO:0000313" key="17">
    <source>
        <dbReference type="EMBL" id="AUI68532.1"/>
    </source>
</evidence>
<evidence type="ECO:0000256" key="7">
    <source>
        <dbReference type="ARBA" id="ARBA00022813"/>
    </source>
</evidence>
<dbReference type="Proteomes" id="UP000234271">
    <property type="component" value="Chromosome"/>
</dbReference>
<evidence type="ECO:0000256" key="10">
    <source>
        <dbReference type="ARBA" id="ARBA00023163"/>
    </source>
</evidence>
<dbReference type="Pfam" id="PF01726">
    <property type="entry name" value="LexA_DNA_bind"/>
    <property type="match status" value="1"/>
</dbReference>
<dbReference type="RefSeq" id="WP_062154828.1">
    <property type="nucleotide sequence ID" value="NZ_CP012373.2"/>
</dbReference>
<dbReference type="Pfam" id="PF00717">
    <property type="entry name" value="Peptidase_S24"/>
    <property type="match status" value="1"/>
</dbReference>
<dbReference type="PANTHER" id="PTHR33516">
    <property type="entry name" value="LEXA REPRESSOR"/>
    <property type="match status" value="1"/>
</dbReference>
<evidence type="ECO:0000256" key="6">
    <source>
        <dbReference type="ARBA" id="ARBA00022801"/>
    </source>
</evidence>
<feature type="domain" description="Peptidase S24/S26A/S26B/S26C" evidence="15">
    <location>
        <begin position="75"/>
        <end position="189"/>
    </location>
</feature>
<keyword evidence="8 13" id="KW-0805">Transcription regulation</keyword>
<dbReference type="EMBL" id="CP018889">
    <property type="protein sequence ID" value="AUI68532.1"/>
    <property type="molecule type" value="Genomic_DNA"/>
</dbReference>
<dbReference type="GO" id="GO:0006281">
    <property type="term" value="P:DNA repair"/>
    <property type="evidence" value="ECO:0007669"/>
    <property type="project" value="UniProtKB-UniRule"/>
</dbReference>
<dbReference type="GO" id="GO:0006508">
    <property type="term" value="P:proteolysis"/>
    <property type="evidence" value="ECO:0007669"/>
    <property type="project" value="InterPro"/>
</dbReference>
<dbReference type="SUPFAM" id="SSF46785">
    <property type="entry name" value="Winged helix' DNA-binding domain"/>
    <property type="match status" value="1"/>
</dbReference>
<accession>A0A2N9YDF5</accession>
<keyword evidence="7 13" id="KW-0068">Autocatalytic cleavage</keyword>
<comment type="function">
    <text evidence="13">Represses a number of genes involved in the response to DNA damage (SOS response), including recA and lexA. In the presence of single-stranded DNA, RecA interacts with LexA causing an autocatalytic cleavage which disrupts the DNA-binding part of LexA, leading to derepression of the SOS regulon and eventually DNA repair.</text>
</comment>
<dbReference type="NCBIfam" id="TIGR00498">
    <property type="entry name" value="lexA"/>
    <property type="match status" value="1"/>
</dbReference>
<keyword evidence="5 13" id="KW-0227">DNA damage</keyword>
<keyword evidence="4 13" id="KW-0235">DNA replication</keyword>
<dbReference type="PRINTS" id="PR00726">
    <property type="entry name" value="LEXASERPTASE"/>
</dbReference>
<dbReference type="GO" id="GO:0004252">
    <property type="term" value="F:serine-type endopeptidase activity"/>
    <property type="evidence" value="ECO:0007669"/>
    <property type="project" value="UniProtKB-UniRule"/>
</dbReference>
<dbReference type="InterPro" id="IPR036286">
    <property type="entry name" value="LexA/Signal_pep-like_sf"/>
</dbReference>
<evidence type="ECO:0000256" key="12">
    <source>
        <dbReference type="ARBA" id="ARBA00023236"/>
    </source>
</evidence>
<dbReference type="KEGG" id="blep:AL038_16925"/>
<dbReference type="Gene3D" id="1.10.10.10">
    <property type="entry name" value="Winged helix-like DNA-binding domain superfamily/Winged helix DNA-binding domain"/>
    <property type="match status" value="1"/>
</dbReference>
<dbReference type="FunFam" id="2.10.109.10:FF:000001">
    <property type="entry name" value="LexA repressor"/>
    <property type="match status" value="1"/>
</dbReference>
<evidence type="ECO:0000313" key="18">
    <source>
        <dbReference type="Proteomes" id="UP000234271"/>
    </source>
</evidence>
<dbReference type="CDD" id="cd06529">
    <property type="entry name" value="S24_LexA-like"/>
    <property type="match status" value="1"/>
</dbReference>
<dbReference type="HAMAP" id="MF_00015">
    <property type="entry name" value="LexA"/>
    <property type="match status" value="1"/>
</dbReference>
<dbReference type="FunFam" id="1.10.10.10:FF:000009">
    <property type="entry name" value="LexA repressor"/>
    <property type="match status" value="1"/>
</dbReference>
<dbReference type="InterPro" id="IPR050077">
    <property type="entry name" value="LexA_repressor"/>
</dbReference>
<evidence type="ECO:0000256" key="4">
    <source>
        <dbReference type="ARBA" id="ARBA00022705"/>
    </source>
</evidence>
<feature type="site" description="Cleavage; by autolysis" evidence="13">
    <location>
        <begin position="82"/>
        <end position="83"/>
    </location>
</feature>
<proteinExistence type="inferred from homology"/>
<comment type="subunit">
    <text evidence="2 13">Homodimer.</text>
</comment>
<dbReference type="InterPro" id="IPR006197">
    <property type="entry name" value="Peptidase_S24_LexA"/>
</dbReference>
<evidence type="ECO:0000259" key="16">
    <source>
        <dbReference type="Pfam" id="PF01726"/>
    </source>
</evidence>
<dbReference type="InterPro" id="IPR006200">
    <property type="entry name" value="LexA"/>
</dbReference>
<gene>
    <name evidence="13 17" type="primary">lexA</name>
    <name evidence="17" type="ORF">BLE401_07315</name>
</gene>
<sequence length="201" mass="22559">MEELTSRQRQIWEFIVQQIDTTRMPPTRAEITRAFGFNSPNSAEQHLQALAKKGYIELLAGSSRGIRLLKGIGLPVIGRVAAGQPILAEQHVEGRYQLDETLFHPRADYLLRVQGLSMRDIGILDGDFLAVHRTEKANNGQIVVARVDGNEVTVKRFQQQDHEVQLLPENPDFQPIIVDLRTQHLAIEGLGVGVIRSNKIL</sequence>
<dbReference type="InterPro" id="IPR039418">
    <property type="entry name" value="LexA-like"/>
</dbReference>
<feature type="DNA-binding region" description="H-T-H motif" evidence="13">
    <location>
        <begin position="28"/>
        <end position="48"/>
    </location>
</feature>
<dbReference type="AlphaFoldDB" id="A0A2N9YDF5"/>
<keyword evidence="9 13" id="KW-0238">DNA-binding</keyword>
<feature type="domain" description="LexA repressor DNA-binding" evidence="16">
    <location>
        <begin position="1"/>
        <end position="65"/>
    </location>
</feature>
<keyword evidence="12 13" id="KW-0742">SOS response</keyword>
<dbReference type="Gene3D" id="2.10.109.10">
    <property type="entry name" value="Umud Fragment, subunit A"/>
    <property type="match status" value="1"/>
</dbReference>
<dbReference type="InterPro" id="IPR036388">
    <property type="entry name" value="WH-like_DNA-bd_sf"/>
</dbReference>
<dbReference type="OrthoDB" id="9802364at2"/>
<dbReference type="PANTHER" id="PTHR33516:SF2">
    <property type="entry name" value="LEXA REPRESSOR-RELATED"/>
    <property type="match status" value="1"/>
</dbReference>
<dbReference type="GO" id="GO:0009432">
    <property type="term" value="P:SOS response"/>
    <property type="evidence" value="ECO:0007669"/>
    <property type="project" value="UniProtKB-UniRule"/>
</dbReference>
<keyword evidence="10 13" id="KW-0804">Transcription</keyword>
<feature type="active site" description="For autocatalytic cleavage activity" evidence="13">
    <location>
        <position position="117"/>
    </location>
</feature>
<organism evidence="17 18">
    <name type="scientific">Beggiatoa leptomitoformis</name>
    <dbReference type="NCBI Taxonomy" id="288004"/>
    <lineage>
        <taxon>Bacteria</taxon>
        <taxon>Pseudomonadati</taxon>
        <taxon>Pseudomonadota</taxon>
        <taxon>Gammaproteobacteria</taxon>
        <taxon>Thiotrichales</taxon>
        <taxon>Thiotrichaceae</taxon>
        <taxon>Beggiatoa</taxon>
    </lineage>
</organism>
<dbReference type="InterPro" id="IPR006199">
    <property type="entry name" value="LexA_DNA-bd_dom"/>
</dbReference>
<evidence type="ECO:0000256" key="14">
    <source>
        <dbReference type="RuleBase" id="RU003991"/>
    </source>
</evidence>
<evidence type="ECO:0000256" key="8">
    <source>
        <dbReference type="ARBA" id="ARBA00023015"/>
    </source>
</evidence>
<evidence type="ECO:0000256" key="5">
    <source>
        <dbReference type="ARBA" id="ARBA00022763"/>
    </source>
</evidence>
<evidence type="ECO:0000259" key="15">
    <source>
        <dbReference type="Pfam" id="PF00717"/>
    </source>
</evidence>
<keyword evidence="11 13" id="KW-0234">DNA repair</keyword>